<feature type="region of interest" description="Disordered" evidence="1">
    <location>
        <begin position="40"/>
        <end position="106"/>
    </location>
</feature>
<reference evidence="2 3" key="1">
    <citation type="submission" date="2018-09" db="EMBL/GenBank/DDBJ databases">
        <title>A high-quality reference genome of wild soybean provides a powerful tool to mine soybean genomes.</title>
        <authorList>
            <person name="Xie M."/>
            <person name="Chung C.Y.L."/>
            <person name="Li M.-W."/>
            <person name="Wong F.-L."/>
            <person name="Chan T.-F."/>
            <person name="Lam H.-M."/>
        </authorList>
    </citation>
    <scope>NUCLEOTIDE SEQUENCE [LARGE SCALE GENOMIC DNA]</scope>
    <source>
        <strain evidence="3">cv. W05</strain>
        <tissue evidence="2">Hypocotyl of etiolated seedlings</tissue>
    </source>
</reference>
<feature type="compositionally biased region" description="Polar residues" evidence="1">
    <location>
        <begin position="40"/>
        <end position="75"/>
    </location>
</feature>
<evidence type="ECO:0000256" key="1">
    <source>
        <dbReference type="SAM" id="MobiDB-lite"/>
    </source>
</evidence>
<organism evidence="2 3">
    <name type="scientific">Glycine soja</name>
    <name type="common">Wild soybean</name>
    <dbReference type="NCBI Taxonomy" id="3848"/>
    <lineage>
        <taxon>Eukaryota</taxon>
        <taxon>Viridiplantae</taxon>
        <taxon>Streptophyta</taxon>
        <taxon>Embryophyta</taxon>
        <taxon>Tracheophyta</taxon>
        <taxon>Spermatophyta</taxon>
        <taxon>Magnoliopsida</taxon>
        <taxon>eudicotyledons</taxon>
        <taxon>Gunneridae</taxon>
        <taxon>Pentapetalae</taxon>
        <taxon>rosids</taxon>
        <taxon>fabids</taxon>
        <taxon>Fabales</taxon>
        <taxon>Fabaceae</taxon>
        <taxon>Papilionoideae</taxon>
        <taxon>50 kb inversion clade</taxon>
        <taxon>NPAAA clade</taxon>
        <taxon>indigoferoid/millettioid clade</taxon>
        <taxon>Phaseoleae</taxon>
        <taxon>Glycine</taxon>
        <taxon>Glycine subgen. Soja</taxon>
    </lineage>
</organism>
<dbReference type="AlphaFoldDB" id="A0A445GS82"/>
<dbReference type="EMBL" id="QZWG01000015">
    <property type="protein sequence ID" value="RZB64072.1"/>
    <property type="molecule type" value="Genomic_DNA"/>
</dbReference>
<name>A0A445GS82_GLYSO</name>
<dbReference type="Proteomes" id="UP000289340">
    <property type="component" value="Chromosome 15"/>
</dbReference>
<proteinExistence type="predicted"/>
<gene>
    <name evidence="2" type="ORF">D0Y65_040570</name>
</gene>
<keyword evidence="3" id="KW-1185">Reference proteome</keyword>
<evidence type="ECO:0000313" key="3">
    <source>
        <dbReference type="Proteomes" id="UP000289340"/>
    </source>
</evidence>
<sequence>MSWTSLPLTVTHSSSFHAQTGSFENNLRILSLREGQSRASCGAVSNESQKPRSNTPVGVSESNTNNFNSVHSLTNRVLEAPPPTTSHWGPSSNTFPKSPSPAPTHN</sequence>
<accession>A0A445GS82</accession>
<feature type="compositionally biased region" description="Polar residues" evidence="1">
    <location>
        <begin position="85"/>
        <end position="97"/>
    </location>
</feature>
<evidence type="ECO:0000313" key="2">
    <source>
        <dbReference type="EMBL" id="RZB64072.1"/>
    </source>
</evidence>
<comment type="caution">
    <text evidence="2">The sequence shown here is derived from an EMBL/GenBank/DDBJ whole genome shotgun (WGS) entry which is preliminary data.</text>
</comment>
<protein>
    <submittedName>
        <fullName evidence="2">Uncharacterized protein</fullName>
    </submittedName>
</protein>